<dbReference type="AlphaFoldDB" id="A0A0E9TQN2"/>
<sequence length="45" mass="5098">MTIQYPPRQDALHGLHHFTIGFVNFTQHALHSSKRGNVPGPRLGY</sequence>
<proteinExistence type="predicted"/>
<reference evidence="1" key="1">
    <citation type="submission" date="2014-11" db="EMBL/GenBank/DDBJ databases">
        <authorList>
            <person name="Amaro Gonzalez C."/>
        </authorList>
    </citation>
    <scope>NUCLEOTIDE SEQUENCE</scope>
</reference>
<name>A0A0E9TQN2_ANGAN</name>
<dbReference type="EMBL" id="GBXM01053367">
    <property type="protein sequence ID" value="JAH55210.1"/>
    <property type="molecule type" value="Transcribed_RNA"/>
</dbReference>
<accession>A0A0E9TQN2</accession>
<reference evidence="1" key="2">
    <citation type="journal article" date="2015" name="Fish Shellfish Immunol.">
        <title>Early steps in the European eel (Anguilla anguilla)-Vibrio vulnificus interaction in the gills: Role of the RtxA13 toxin.</title>
        <authorList>
            <person name="Callol A."/>
            <person name="Pajuelo D."/>
            <person name="Ebbesson L."/>
            <person name="Teles M."/>
            <person name="MacKenzie S."/>
            <person name="Amaro C."/>
        </authorList>
    </citation>
    <scope>NUCLEOTIDE SEQUENCE</scope>
</reference>
<protein>
    <submittedName>
        <fullName evidence="1">Uncharacterized protein</fullName>
    </submittedName>
</protein>
<evidence type="ECO:0000313" key="1">
    <source>
        <dbReference type="EMBL" id="JAH55210.1"/>
    </source>
</evidence>
<organism evidence="1">
    <name type="scientific">Anguilla anguilla</name>
    <name type="common">European freshwater eel</name>
    <name type="synonym">Muraena anguilla</name>
    <dbReference type="NCBI Taxonomy" id="7936"/>
    <lineage>
        <taxon>Eukaryota</taxon>
        <taxon>Metazoa</taxon>
        <taxon>Chordata</taxon>
        <taxon>Craniata</taxon>
        <taxon>Vertebrata</taxon>
        <taxon>Euteleostomi</taxon>
        <taxon>Actinopterygii</taxon>
        <taxon>Neopterygii</taxon>
        <taxon>Teleostei</taxon>
        <taxon>Anguilliformes</taxon>
        <taxon>Anguillidae</taxon>
        <taxon>Anguilla</taxon>
    </lineage>
</organism>